<protein>
    <submittedName>
        <fullName evidence="1">Uncharacterized protein</fullName>
    </submittedName>
</protein>
<dbReference type="RefSeq" id="WP_046799379.1">
    <property type="nucleotide sequence ID" value="NZ_LT009723.1"/>
</dbReference>
<reference evidence="2" key="1">
    <citation type="submission" date="2016-01" db="EMBL/GenBank/DDBJ databases">
        <authorList>
            <person name="Regsiter A."/>
            <person name="william w."/>
        </authorList>
    </citation>
    <scope>NUCLEOTIDE SEQUENCE [LARGE SCALE GENOMIC DNA]</scope>
    <source>
        <strain evidence="2">CFBP 6623</strain>
    </source>
</reference>
<dbReference type="AlphaFoldDB" id="A0A1S7QDK9"/>
<dbReference type="STRING" id="1183432.AGR3A_Cc420278"/>
<evidence type="ECO:0000313" key="1">
    <source>
        <dbReference type="EMBL" id="CUX35253.1"/>
    </source>
</evidence>
<dbReference type="Proteomes" id="UP000191988">
    <property type="component" value="Unassembled WGS sequence"/>
</dbReference>
<sequence>MAPLTPPPRIRLSRLRDIGWSVWDPIGLLPAGENWNDPDNLCFADEYDNYLISAAGQLRRGIAVAEVADYLVGIEAEDMALGETPGCRERALAVVAAINADPQLWTLPEGQDVAV</sequence>
<keyword evidence="2" id="KW-1185">Reference proteome</keyword>
<proteinExistence type="predicted"/>
<name>A0A1S7QDK9_9HYPH</name>
<organism evidence="1 2">
    <name type="scientific">Agrobacterium tomkonis CFBP 6623</name>
    <dbReference type="NCBI Taxonomy" id="1183432"/>
    <lineage>
        <taxon>Bacteria</taxon>
        <taxon>Pseudomonadati</taxon>
        <taxon>Pseudomonadota</taxon>
        <taxon>Alphaproteobacteria</taxon>
        <taxon>Hyphomicrobiales</taxon>
        <taxon>Rhizobiaceae</taxon>
        <taxon>Rhizobium/Agrobacterium group</taxon>
        <taxon>Agrobacterium</taxon>
        <taxon>Agrobacterium tumefaciens complex</taxon>
    </lineage>
</organism>
<evidence type="ECO:0000313" key="2">
    <source>
        <dbReference type="Proteomes" id="UP000191988"/>
    </source>
</evidence>
<dbReference type="EMBL" id="FBWK01000037">
    <property type="protein sequence ID" value="CUX35253.1"/>
    <property type="molecule type" value="Genomic_DNA"/>
</dbReference>
<gene>
    <name evidence="1" type="ORF">AGR3A_Cc420278</name>
</gene>
<accession>A0A1S7QDK9</accession>